<gene>
    <name evidence="1" type="ORF">EHS24_001668</name>
</gene>
<dbReference type="Proteomes" id="UP000279236">
    <property type="component" value="Unassembled WGS sequence"/>
</dbReference>
<evidence type="ECO:0000313" key="1">
    <source>
        <dbReference type="EMBL" id="RSH78762.1"/>
    </source>
</evidence>
<accession>A0A427XIZ7</accession>
<dbReference type="EMBL" id="RSCE01000011">
    <property type="protein sequence ID" value="RSH78762.1"/>
    <property type="molecule type" value="Genomic_DNA"/>
</dbReference>
<comment type="caution">
    <text evidence="1">The sequence shown here is derived from an EMBL/GenBank/DDBJ whole genome shotgun (WGS) entry which is preliminary data.</text>
</comment>
<keyword evidence="2" id="KW-1185">Reference proteome</keyword>
<dbReference type="AlphaFoldDB" id="A0A427XIZ7"/>
<protein>
    <submittedName>
        <fullName evidence="1">Uncharacterized protein</fullName>
    </submittedName>
</protein>
<name>A0A427XIZ7_9TREE</name>
<dbReference type="RefSeq" id="XP_028473909.1">
    <property type="nucleotide sequence ID" value="XM_028617446.1"/>
</dbReference>
<reference evidence="1 2" key="1">
    <citation type="submission" date="2018-11" db="EMBL/GenBank/DDBJ databases">
        <title>Genome sequence of Apiotrichum porosum DSM 27194.</title>
        <authorList>
            <person name="Aliyu H."/>
            <person name="Gorte O."/>
            <person name="Ochsenreither K."/>
        </authorList>
    </citation>
    <scope>NUCLEOTIDE SEQUENCE [LARGE SCALE GENOMIC DNA]</scope>
    <source>
        <strain evidence="1 2">DSM 27194</strain>
    </source>
</reference>
<sequence length="185" mass="21019">MLTCSNDATCYLFGAREVISFCHVLLFSDRSEVTKLRFPKNTFQRLVLNVGTNGAAWFSKRYLVIINRSSRSSKASIVCKLATAATSRAGFTLHLQLYYELAPRSGPIHFTIVNLDETCTATFGTKPTQERFAKHCIQVAVGPNLDDWTEPCTFDFLTVDDYRKTVSDEQFQLETVRSPSWWRPT</sequence>
<evidence type="ECO:0000313" key="2">
    <source>
        <dbReference type="Proteomes" id="UP000279236"/>
    </source>
</evidence>
<dbReference type="GeneID" id="39586211"/>
<proteinExistence type="predicted"/>
<organism evidence="1 2">
    <name type="scientific">Apiotrichum porosum</name>
    <dbReference type="NCBI Taxonomy" id="105984"/>
    <lineage>
        <taxon>Eukaryota</taxon>
        <taxon>Fungi</taxon>
        <taxon>Dikarya</taxon>
        <taxon>Basidiomycota</taxon>
        <taxon>Agaricomycotina</taxon>
        <taxon>Tremellomycetes</taxon>
        <taxon>Trichosporonales</taxon>
        <taxon>Trichosporonaceae</taxon>
        <taxon>Apiotrichum</taxon>
    </lineage>
</organism>